<dbReference type="NCBIfam" id="NF003013">
    <property type="entry name" value="PRK03846.1"/>
    <property type="match status" value="1"/>
</dbReference>
<evidence type="ECO:0000256" key="10">
    <source>
        <dbReference type="RuleBase" id="RU004347"/>
    </source>
</evidence>
<keyword evidence="8 10" id="KW-0067">ATP-binding</keyword>
<dbReference type="InterPro" id="IPR059117">
    <property type="entry name" value="APS_kinase_dom"/>
</dbReference>
<dbReference type="InterPro" id="IPR027417">
    <property type="entry name" value="P-loop_NTPase"/>
</dbReference>
<dbReference type="Gene3D" id="3.40.50.300">
    <property type="entry name" value="P-loop containing nucleotide triphosphate hydrolases"/>
    <property type="match status" value="1"/>
</dbReference>
<dbReference type="GO" id="GO:0019344">
    <property type="term" value="P:cysteine biosynthetic process"/>
    <property type="evidence" value="ECO:0007669"/>
    <property type="project" value="UniProtKB-KW"/>
</dbReference>
<keyword evidence="5 10" id="KW-0808">Transferase</keyword>
<reference evidence="12" key="1">
    <citation type="submission" date="2020-05" db="EMBL/GenBank/DDBJ databases">
        <title>WGS assembly of Panicum virgatum.</title>
        <authorList>
            <person name="Lovell J.T."/>
            <person name="Jenkins J."/>
            <person name="Shu S."/>
            <person name="Juenger T.E."/>
            <person name="Schmutz J."/>
        </authorList>
    </citation>
    <scope>NUCLEOTIDE SEQUENCE</scope>
    <source>
        <strain evidence="12">AP13</strain>
    </source>
</reference>
<dbReference type="NCBIfam" id="TIGR00455">
    <property type="entry name" value="apsK"/>
    <property type="match status" value="1"/>
</dbReference>
<keyword evidence="13" id="KW-1185">Reference proteome</keyword>
<comment type="pathway">
    <text evidence="1 10">Sulfur metabolism; hydrogen sulfide biosynthesis; sulfite from sulfate: step 2/3.</text>
</comment>
<comment type="similarity">
    <text evidence="2 10">Belongs to the APS kinase family.</text>
</comment>
<organism evidence="12 13">
    <name type="scientific">Panicum virgatum</name>
    <name type="common">Blackwell switchgrass</name>
    <dbReference type="NCBI Taxonomy" id="38727"/>
    <lineage>
        <taxon>Eukaryota</taxon>
        <taxon>Viridiplantae</taxon>
        <taxon>Streptophyta</taxon>
        <taxon>Embryophyta</taxon>
        <taxon>Tracheophyta</taxon>
        <taxon>Spermatophyta</taxon>
        <taxon>Magnoliopsida</taxon>
        <taxon>Liliopsida</taxon>
        <taxon>Poales</taxon>
        <taxon>Poaceae</taxon>
        <taxon>PACMAD clade</taxon>
        <taxon>Panicoideae</taxon>
        <taxon>Panicodae</taxon>
        <taxon>Paniceae</taxon>
        <taxon>Panicinae</taxon>
        <taxon>Panicum</taxon>
        <taxon>Panicum sect. Hiantes</taxon>
    </lineage>
</organism>
<proteinExistence type="inferred from homology"/>
<keyword evidence="6 10" id="KW-0547">Nucleotide-binding</keyword>
<protein>
    <recommendedName>
        <fullName evidence="3 10">Adenylyl-sulfate kinase</fullName>
        <ecNumber evidence="3 10">2.7.1.25</ecNumber>
    </recommendedName>
</protein>
<evidence type="ECO:0000256" key="7">
    <source>
        <dbReference type="ARBA" id="ARBA00022777"/>
    </source>
</evidence>
<name>A0A8T0P9Q8_PANVG</name>
<evidence type="ECO:0000256" key="9">
    <source>
        <dbReference type="ARBA" id="ARBA00023192"/>
    </source>
</evidence>
<dbReference type="PANTHER" id="PTHR11055:SF60">
    <property type="entry name" value="ADENYLYL-SULFATE KINASE"/>
    <property type="match status" value="1"/>
</dbReference>
<dbReference type="CDD" id="cd02027">
    <property type="entry name" value="APSK"/>
    <property type="match status" value="1"/>
</dbReference>
<dbReference type="GO" id="GO:0000103">
    <property type="term" value="P:sulfate assimilation"/>
    <property type="evidence" value="ECO:0007669"/>
    <property type="project" value="InterPro"/>
</dbReference>
<feature type="domain" description="APS kinase" evidence="11">
    <location>
        <begin position="120"/>
        <end position="270"/>
    </location>
</feature>
<evidence type="ECO:0000313" key="12">
    <source>
        <dbReference type="EMBL" id="KAG2558891.1"/>
    </source>
</evidence>
<keyword evidence="7 10" id="KW-0418">Kinase</keyword>
<dbReference type="Pfam" id="PF01583">
    <property type="entry name" value="APS_kinase"/>
    <property type="match status" value="1"/>
</dbReference>
<dbReference type="EC" id="2.7.1.25" evidence="3 10"/>
<keyword evidence="9" id="KW-0198">Cysteine biosynthesis</keyword>
<dbReference type="GO" id="GO:0005524">
    <property type="term" value="F:ATP binding"/>
    <property type="evidence" value="ECO:0007669"/>
    <property type="project" value="UniProtKB-KW"/>
</dbReference>
<dbReference type="FunFam" id="3.40.50.300:FF:000629">
    <property type="entry name" value="Adenylyl-sulfate kinase"/>
    <property type="match status" value="1"/>
</dbReference>
<dbReference type="HAMAP" id="MF_00065">
    <property type="entry name" value="Adenylyl_sulf_kinase"/>
    <property type="match status" value="1"/>
</dbReference>
<evidence type="ECO:0000256" key="4">
    <source>
        <dbReference type="ARBA" id="ARBA00022605"/>
    </source>
</evidence>
<evidence type="ECO:0000256" key="8">
    <source>
        <dbReference type="ARBA" id="ARBA00022840"/>
    </source>
</evidence>
<gene>
    <name evidence="12" type="ORF">PVAP13_8NG331600</name>
</gene>
<dbReference type="OrthoDB" id="506431at2759"/>
<evidence type="ECO:0000256" key="6">
    <source>
        <dbReference type="ARBA" id="ARBA00022741"/>
    </source>
</evidence>
<comment type="caution">
    <text evidence="12">The sequence shown here is derived from an EMBL/GenBank/DDBJ whole genome shotgun (WGS) entry which is preliminary data.</text>
</comment>
<evidence type="ECO:0000256" key="5">
    <source>
        <dbReference type="ARBA" id="ARBA00022679"/>
    </source>
</evidence>
<dbReference type="PANTHER" id="PTHR11055">
    <property type="entry name" value="BIFUNCTIONAL 3'-PHOSPHOADENOSINE 5'-PHOSPHOSULFATE SYNTHASE"/>
    <property type="match status" value="1"/>
</dbReference>
<comment type="function">
    <text evidence="10">Catalyzes the synthesis of activated sulfate.</text>
</comment>
<evidence type="ECO:0000256" key="1">
    <source>
        <dbReference type="ARBA" id="ARBA00004806"/>
    </source>
</evidence>
<evidence type="ECO:0000259" key="11">
    <source>
        <dbReference type="Pfam" id="PF01583"/>
    </source>
</evidence>
<dbReference type="AlphaFoldDB" id="A0A8T0P9Q8"/>
<keyword evidence="4" id="KW-0028">Amino-acid biosynthesis</keyword>
<comment type="catalytic activity">
    <reaction evidence="10">
        <text>adenosine 5'-phosphosulfate + ATP = 3'-phosphoadenylyl sulfate + ADP + H(+)</text>
        <dbReference type="Rhea" id="RHEA:24152"/>
        <dbReference type="ChEBI" id="CHEBI:15378"/>
        <dbReference type="ChEBI" id="CHEBI:30616"/>
        <dbReference type="ChEBI" id="CHEBI:58243"/>
        <dbReference type="ChEBI" id="CHEBI:58339"/>
        <dbReference type="ChEBI" id="CHEBI:456216"/>
        <dbReference type="EC" id="2.7.1.25"/>
    </reaction>
</comment>
<evidence type="ECO:0000313" key="13">
    <source>
        <dbReference type="Proteomes" id="UP000823388"/>
    </source>
</evidence>
<dbReference type="InterPro" id="IPR002891">
    <property type="entry name" value="APS"/>
</dbReference>
<dbReference type="Proteomes" id="UP000823388">
    <property type="component" value="Chromosome 8N"/>
</dbReference>
<dbReference type="GO" id="GO:0004020">
    <property type="term" value="F:adenylylsulfate kinase activity"/>
    <property type="evidence" value="ECO:0007669"/>
    <property type="project" value="UniProtKB-EC"/>
</dbReference>
<sequence length="298" mass="31913">MLARTPPRPCYAGAGDRVRCRHEVAPSRRPWAVPAGLARGGHRRAGARLAAAAAAGERRTAAGLEPVAAAPPDGTKLANGSSAVAGISKLVTSTVGKSTNILWHDCPIGQTERQKLMNQKGCVVWITGLSGSGKSTFACALSRELHSRGHLTYVLDGDNLRHGLNRDLSFKAEDRAENIRRVGEVAKLFADAGLICIASLISPYRSDRSACRNLLPKSSFIEVFLNAPLEVCEARDPKGLYKLARAGKIKGFTGIDDPYEPPSDCEIVIQCKIGDCPSPKSMADQVVSYLEVNGFLHE</sequence>
<evidence type="ECO:0000256" key="3">
    <source>
        <dbReference type="ARBA" id="ARBA00012121"/>
    </source>
</evidence>
<evidence type="ECO:0000256" key="2">
    <source>
        <dbReference type="ARBA" id="ARBA00007008"/>
    </source>
</evidence>
<accession>A0A8T0P9Q8</accession>
<dbReference type="GO" id="GO:0005737">
    <property type="term" value="C:cytoplasm"/>
    <property type="evidence" value="ECO:0007669"/>
    <property type="project" value="UniProtKB-ARBA"/>
</dbReference>
<dbReference type="SUPFAM" id="SSF52540">
    <property type="entry name" value="P-loop containing nucleoside triphosphate hydrolases"/>
    <property type="match status" value="1"/>
</dbReference>
<dbReference type="EMBL" id="CM029052">
    <property type="protein sequence ID" value="KAG2558891.1"/>
    <property type="molecule type" value="Genomic_DNA"/>
</dbReference>